<feature type="chain" id="PRO_5025630365" evidence="1">
    <location>
        <begin position="17"/>
        <end position="409"/>
    </location>
</feature>
<dbReference type="EMBL" id="ML976700">
    <property type="protein sequence ID" value="KAF1970541.1"/>
    <property type="molecule type" value="Genomic_DNA"/>
</dbReference>
<dbReference type="Gene3D" id="2.30.180.10">
    <property type="entry name" value="FAS1 domain"/>
    <property type="match status" value="2"/>
</dbReference>
<feature type="domain" description="FAS1" evidence="2">
    <location>
        <begin position="177"/>
        <end position="307"/>
    </location>
</feature>
<keyword evidence="1" id="KW-0732">Signal</keyword>
<sequence>MRTTITLAAYISAVLAQSTSLTELIQSQPDLSTLGTALSLVPELLDTLGGLQGITILAPTNSAFEALLAQNTTQESFSISQSDAQAVASILAYHVLNGTYTSSDFSGVPTYVNTLLAPTSGVFPANVTEGQNLGLVLNGENATILSGELQSANVVEADIQAVSGVTVHKIDEVLVLPRSLSETLSRLPQVGVSAAVGALTATNLVQTIEEFADLTIFIPNNEAFSAAASAFANASVETLVSVLTYHAVAGAVVFASDITNTTVSTVNGNDLTLSVGTDGTVYVDNAKVVLPNIILANGVAHIIDTVLNPEDEVESPTPAATPTPAFPGATAIGTDVPFTSAVNASDVGSINIPAIATTAQFVSSVGGNGTAPTATAAPTTAPSEFPGAAAKLKGALGGAAIGLGMALVV</sequence>
<dbReference type="PANTHER" id="PTHR10900">
    <property type="entry name" value="PERIOSTIN-RELATED"/>
    <property type="match status" value="1"/>
</dbReference>
<evidence type="ECO:0000313" key="3">
    <source>
        <dbReference type="EMBL" id="KAF1970541.1"/>
    </source>
</evidence>
<evidence type="ECO:0000313" key="4">
    <source>
        <dbReference type="Proteomes" id="UP000800036"/>
    </source>
</evidence>
<evidence type="ECO:0000259" key="2">
    <source>
        <dbReference type="PROSITE" id="PS50213"/>
    </source>
</evidence>
<dbReference type="InterPro" id="IPR050904">
    <property type="entry name" value="Adhesion/Biosynth-related"/>
</dbReference>
<evidence type="ECO:0000256" key="1">
    <source>
        <dbReference type="SAM" id="SignalP"/>
    </source>
</evidence>
<gene>
    <name evidence="3" type="ORF">BU23DRAFT_537975</name>
</gene>
<name>A0A6A5UZV6_9PLEO</name>
<reference evidence="3" key="1">
    <citation type="journal article" date="2020" name="Stud. Mycol.">
        <title>101 Dothideomycetes genomes: a test case for predicting lifestyles and emergence of pathogens.</title>
        <authorList>
            <person name="Haridas S."/>
            <person name="Albert R."/>
            <person name="Binder M."/>
            <person name="Bloem J."/>
            <person name="Labutti K."/>
            <person name="Salamov A."/>
            <person name="Andreopoulos B."/>
            <person name="Baker S."/>
            <person name="Barry K."/>
            <person name="Bills G."/>
            <person name="Bluhm B."/>
            <person name="Cannon C."/>
            <person name="Castanera R."/>
            <person name="Culley D."/>
            <person name="Daum C."/>
            <person name="Ezra D."/>
            <person name="Gonzalez J."/>
            <person name="Henrissat B."/>
            <person name="Kuo A."/>
            <person name="Liang C."/>
            <person name="Lipzen A."/>
            <person name="Lutzoni F."/>
            <person name="Magnuson J."/>
            <person name="Mondo S."/>
            <person name="Nolan M."/>
            <person name="Ohm R."/>
            <person name="Pangilinan J."/>
            <person name="Park H.-J."/>
            <person name="Ramirez L."/>
            <person name="Alfaro M."/>
            <person name="Sun H."/>
            <person name="Tritt A."/>
            <person name="Yoshinaga Y."/>
            <person name="Zwiers L.-H."/>
            <person name="Turgeon B."/>
            <person name="Goodwin S."/>
            <person name="Spatafora J."/>
            <person name="Crous P."/>
            <person name="Grigoriev I."/>
        </authorList>
    </citation>
    <scope>NUCLEOTIDE SEQUENCE</scope>
    <source>
        <strain evidence="3">CBS 107.79</strain>
    </source>
</reference>
<organism evidence="3 4">
    <name type="scientific">Bimuria novae-zelandiae CBS 107.79</name>
    <dbReference type="NCBI Taxonomy" id="1447943"/>
    <lineage>
        <taxon>Eukaryota</taxon>
        <taxon>Fungi</taxon>
        <taxon>Dikarya</taxon>
        <taxon>Ascomycota</taxon>
        <taxon>Pezizomycotina</taxon>
        <taxon>Dothideomycetes</taxon>
        <taxon>Pleosporomycetidae</taxon>
        <taxon>Pleosporales</taxon>
        <taxon>Massarineae</taxon>
        <taxon>Didymosphaeriaceae</taxon>
        <taxon>Bimuria</taxon>
    </lineage>
</organism>
<dbReference type="Proteomes" id="UP000800036">
    <property type="component" value="Unassembled WGS sequence"/>
</dbReference>
<feature type="signal peptide" evidence="1">
    <location>
        <begin position="1"/>
        <end position="16"/>
    </location>
</feature>
<protein>
    <submittedName>
        <fullName evidence="3">Fasciclin-domain-containing protein</fullName>
    </submittedName>
</protein>
<dbReference type="InterPro" id="IPR036378">
    <property type="entry name" value="FAS1_dom_sf"/>
</dbReference>
<dbReference type="PANTHER" id="PTHR10900:SF77">
    <property type="entry name" value="FI19380P1"/>
    <property type="match status" value="1"/>
</dbReference>
<dbReference type="SUPFAM" id="SSF82153">
    <property type="entry name" value="FAS1 domain"/>
    <property type="match status" value="2"/>
</dbReference>
<accession>A0A6A5UZV6</accession>
<dbReference type="GO" id="GO:0016236">
    <property type="term" value="P:macroautophagy"/>
    <property type="evidence" value="ECO:0007669"/>
    <property type="project" value="TreeGrafter"/>
</dbReference>
<dbReference type="OrthoDB" id="286301at2759"/>
<dbReference type="GO" id="GO:0000329">
    <property type="term" value="C:fungal-type vacuole membrane"/>
    <property type="evidence" value="ECO:0007669"/>
    <property type="project" value="TreeGrafter"/>
</dbReference>
<dbReference type="PROSITE" id="PS50213">
    <property type="entry name" value="FAS1"/>
    <property type="match status" value="2"/>
</dbReference>
<dbReference type="SMART" id="SM00554">
    <property type="entry name" value="FAS1"/>
    <property type="match status" value="2"/>
</dbReference>
<feature type="domain" description="FAS1" evidence="2">
    <location>
        <begin position="18"/>
        <end position="174"/>
    </location>
</feature>
<dbReference type="InterPro" id="IPR000782">
    <property type="entry name" value="FAS1_domain"/>
</dbReference>
<keyword evidence="4" id="KW-1185">Reference proteome</keyword>
<proteinExistence type="predicted"/>
<dbReference type="AlphaFoldDB" id="A0A6A5UZV6"/>
<dbReference type="Pfam" id="PF02469">
    <property type="entry name" value="Fasciclin"/>
    <property type="match status" value="2"/>
</dbReference>